<accession>A0AA94EPC5</accession>
<dbReference type="RefSeq" id="WP_164747838.1">
    <property type="nucleotide sequence ID" value="NZ_MKWS01000005.1"/>
</dbReference>
<evidence type="ECO:0000313" key="1">
    <source>
        <dbReference type="EMBL" id="RVD77990.1"/>
    </source>
</evidence>
<protein>
    <submittedName>
        <fullName evidence="1">Uncharacterized protein</fullName>
    </submittedName>
</protein>
<evidence type="ECO:0000313" key="2">
    <source>
        <dbReference type="Proteomes" id="UP000288002"/>
    </source>
</evidence>
<dbReference type="EMBL" id="MKWS01000005">
    <property type="protein sequence ID" value="RVD77990.1"/>
    <property type="molecule type" value="Genomic_DNA"/>
</dbReference>
<organism evidence="1 2">
    <name type="scientific">Pseudomonas koreensis</name>
    <dbReference type="NCBI Taxonomy" id="198620"/>
    <lineage>
        <taxon>Bacteria</taxon>
        <taxon>Pseudomonadati</taxon>
        <taxon>Pseudomonadota</taxon>
        <taxon>Gammaproteobacteria</taxon>
        <taxon>Pseudomonadales</taxon>
        <taxon>Pseudomonadaceae</taxon>
        <taxon>Pseudomonas</taxon>
    </lineage>
</organism>
<sequence length="51" mass="5888">MTAALNDYPTFDTYFYIILNDNPYLRYEQGAKKAFGPYTISESTWPGLLTD</sequence>
<name>A0AA94EPC5_9PSED</name>
<gene>
    <name evidence="1" type="ORF">A9HBioS_1835</name>
</gene>
<comment type="caution">
    <text evidence="1">The sequence shown here is derived from an EMBL/GenBank/DDBJ whole genome shotgun (WGS) entry which is preliminary data.</text>
</comment>
<proteinExistence type="predicted"/>
<dbReference type="AlphaFoldDB" id="A0AA94EPC5"/>
<reference evidence="1 2" key="1">
    <citation type="submission" date="2016-10" db="EMBL/GenBank/DDBJ databases">
        <title>Search of new enzymes for the oxidation of sulfur compounds.</title>
        <authorList>
            <person name="Novo A."/>
            <person name="Moreira I.S."/>
            <person name="Castro P.M."/>
        </authorList>
    </citation>
    <scope>NUCLEOTIDE SEQUENCE [LARGE SCALE GENOMIC DNA]</scope>
    <source>
        <strain evidence="1 2">A9</strain>
    </source>
</reference>
<dbReference type="Proteomes" id="UP000288002">
    <property type="component" value="Unassembled WGS sequence"/>
</dbReference>